<dbReference type="OrthoDB" id="5389416at2"/>
<evidence type="ECO:0000256" key="4">
    <source>
        <dbReference type="PROSITE-ProRule" id="PRU00284"/>
    </source>
</evidence>
<dbReference type="GO" id="GO:0007165">
    <property type="term" value="P:signal transduction"/>
    <property type="evidence" value="ECO:0007669"/>
    <property type="project" value="UniProtKB-KW"/>
</dbReference>
<protein>
    <recommendedName>
        <fullName evidence="10">Chemotaxis protein</fullName>
    </recommendedName>
</protein>
<keyword evidence="9" id="KW-1185">Reference proteome</keyword>
<reference evidence="8 9" key="1">
    <citation type="journal article" date="2015" name="Genome Announc.">
        <title>Complete Genome of Geobacter pickeringii G13T, a Metal-Reducing Isolate from Sedimentary Kaolin Deposits.</title>
        <authorList>
            <person name="Badalamenti J.P."/>
            <person name="Bond D.R."/>
        </authorList>
    </citation>
    <scope>NUCLEOTIDE SEQUENCE [LARGE SCALE GENOMIC DNA]</scope>
    <source>
        <strain evidence="8 9">G13</strain>
    </source>
</reference>
<keyword evidence="5" id="KW-1133">Transmembrane helix</keyword>
<evidence type="ECO:0000313" key="8">
    <source>
        <dbReference type="EMBL" id="AJE04332.1"/>
    </source>
</evidence>
<evidence type="ECO:0000256" key="5">
    <source>
        <dbReference type="SAM" id="Phobius"/>
    </source>
</evidence>
<dbReference type="PROSITE" id="PS50111">
    <property type="entry name" value="CHEMOTAXIS_TRANSDUC_2"/>
    <property type="match status" value="1"/>
</dbReference>
<evidence type="ECO:0000259" key="7">
    <source>
        <dbReference type="PROSITE" id="PS50885"/>
    </source>
</evidence>
<dbReference type="AlphaFoldDB" id="A0A0B5BCZ2"/>
<name>A0A0B5BCZ2_9BACT</name>
<dbReference type="GO" id="GO:0016020">
    <property type="term" value="C:membrane"/>
    <property type="evidence" value="ECO:0007669"/>
    <property type="project" value="UniProtKB-SubCell"/>
</dbReference>
<dbReference type="InterPro" id="IPR003660">
    <property type="entry name" value="HAMP_dom"/>
</dbReference>
<dbReference type="CDD" id="cd11386">
    <property type="entry name" value="MCP_signal"/>
    <property type="match status" value="1"/>
</dbReference>
<gene>
    <name evidence="8" type="ORF">GPICK_14110</name>
</gene>
<evidence type="ECO:0008006" key="10">
    <source>
        <dbReference type="Google" id="ProtNLM"/>
    </source>
</evidence>
<comment type="subcellular location">
    <subcellularLocation>
        <location evidence="1">Membrane</location>
    </subcellularLocation>
</comment>
<dbReference type="SMART" id="SM00283">
    <property type="entry name" value="MA"/>
    <property type="match status" value="1"/>
</dbReference>
<evidence type="ECO:0000256" key="3">
    <source>
        <dbReference type="ARBA" id="ARBA00029447"/>
    </source>
</evidence>
<accession>A0A0B5BCZ2</accession>
<dbReference type="FunFam" id="1.10.287.950:FF:000001">
    <property type="entry name" value="Methyl-accepting chemotaxis sensory transducer"/>
    <property type="match status" value="1"/>
</dbReference>
<keyword evidence="5" id="KW-0472">Membrane</keyword>
<dbReference type="HOGENOM" id="CLU_000445_107_11_7"/>
<proteinExistence type="inferred from homology"/>
<comment type="similarity">
    <text evidence="3">Belongs to the methyl-accepting chemotaxis (MCP) protein family.</text>
</comment>
<dbReference type="PANTHER" id="PTHR32089">
    <property type="entry name" value="METHYL-ACCEPTING CHEMOTAXIS PROTEIN MCPB"/>
    <property type="match status" value="1"/>
</dbReference>
<feature type="transmembrane region" description="Helical" evidence="5">
    <location>
        <begin position="7"/>
        <end position="29"/>
    </location>
</feature>
<evidence type="ECO:0000313" key="9">
    <source>
        <dbReference type="Proteomes" id="UP000057609"/>
    </source>
</evidence>
<dbReference type="Proteomes" id="UP000057609">
    <property type="component" value="Chromosome"/>
</dbReference>
<dbReference type="SUPFAM" id="SSF58104">
    <property type="entry name" value="Methyl-accepting chemotaxis protein (MCP) signaling domain"/>
    <property type="match status" value="1"/>
</dbReference>
<dbReference type="STRING" id="345632.GPICK_14110"/>
<dbReference type="InterPro" id="IPR004089">
    <property type="entry name" value="MCPsignal_dom"/>
</dbReference>
<evidence type="ECO:0000256" key="1">
    <source>
        <dbReference type="ARBA" id="ARBA00004370"/>
    </source>
</evidence>
<evidence type="ECO:0000256" key="2">
    <source>
        <dbReference type="ARBA" id="ARBA00023224"/>
    </source>
</evidence>
<dbReference type="EMBL" id="CP009788">
    <property type="protein sequence ID" value="AJE04332.1"/>
    <property type="molecule type" value="Genomic_DNA"/>
</dbReference>
<evidence type="ECO:0000259" key="6">
    <source>
        <dbReference type="PROSITE" id="PS50111"/>
    </source>
</evidence>
<feature type="transmembrane region" description="Helical" evidence="5">
    <location>
        <begin position="465"/>
        <end position="486"/>
    </location>
</feature>
<dbReference type="PROSITE" id="PS50885">
    <property type="entry name" value="HAMP"/>
    <property type="match status" value="1"/>
</dbReference>
<dbReference type="CDD" id="cd06225">
    <property type="entry name" value="HAMP"/>
    <property type="match status" value="1"/>
</dbReference>
<dbReference type="KEGG" id="gpi:GPICK_14110"/>
<sequence>MTIKTKLILNVITVILIVAAVAATSIIGMGSVSNRLHYLTERSTPFQMRTVEFQRAIQGATADLIKVGASRDRNEFKAARAEAEKSLAEVATDQGALQALAGESIITAYDQLNSIARELFSVTDGRLTADEDAVNADRVITEKMREASARLKELDSKIKGLQVTAASSYTRSMDDTRNVSARVRNVEALKLTLKDFQLGFLEAAKAQNRKTVLIAQGKCNSAMNKALQNELLKTSPSIAADIRQMSIKVPEYLKAHSAIVGQAGADTTLRDGLAAEVTDKLSAVILAVEQEGAMASDSFSSETRKQSSFFGNSTLATAILASNSELLSLGLSIEGLSSRLFNVSSAKELDLIEAELKRDFSRSTVVRNDLARSLAKLNARKEAVILRNTEGALASINNLLFVKDGIISKIRGRLEMDAKAAAATGKLRDIVLKQAEKGKQTVSVAQGEQEKAIATVNRMVKFSTLLIAAISAGAVLFGIIFGFWIYRSIAGPLTQLINASGKVSEGDLACILATDRKDEIGRVETAMAAMVANLRDMVGKIRVATENLASSSEELSATAGAMEVGSREQTMQIEQSATAMTQMSQTTEEVARNSGDTSEAAVNMKKVAEEGREAMHGTMQELEHFAETVRESAKKVEVVGTQSEKINDIVALIKDIADQTNLLALNAAIEAARAGEQGRGFAVVADSVRQLAVRTTEATSEIGATIREMEASIGDSVSYMQEERESVSKVVQHVKNTLGNIDAIVTYVEQVTDMVQRTAVAAEEQSASTGEVSRTMERISAITHELQSSFSDVRNSSSDLSRLAVELNGMVGWFRV</sequence>
<feature type="domain" description="HAMP" evidence="7">
    <location>
        <begin position="487"/>
        <end position="539"/>
    </location>
</feature>
<dbReference type="Pfam" id="PF00015">
    <property type="entry name" value="MCPsignal"/>
    <property type="match status" value="1"/>
</dbReference>
<dbReference type="RefSeq" id="WP_039744218.1">
    <property type="nucleotide sequence ID" value="NZ_CP009788.1"/>
</dbReference>
<dbReference type="Pfam" id="PF00672">
    <property type="entry name" value="HAMP"/>
    <property type="match status" value="1"/>
</dbReference>
<keyword evidence="2 4" id="KW-0807">Transducer</keyword>
<organism evidence="8 9">
    <name type="scientific">Geobacter pickeringii</name>
    <dbReference type="NCBI Taxonomy" id="345632"/>
    <lineage>
        <taxon>Bacteria</taxon>
        <taxon>Pseudomonadati</taxon>
        <taxon>Thermodesulfobacteriota</taxon>
        <taxon>Desulfuromonadia</taxon>
        <taxon>Geobacterales</taxon>
        <taxon>Geobacteraceae</taxon>
        <taxon>Geobacter</taxon>
    </lineage>
</organism>
<dbReference type="SMART" id="SM00304">
    <property type="entry name" value="HAMP"/>
    <property type="match status" value="1"/>
</dbReference>
<dbReference type="PANTHER" id="PTHR32089:SF112">
    <property type="entry name" value="LYSOZYME-LIKE PROTEIN-RELATED"/>
    <property type="match status" value="1"/>
</dbReference>
<dbReference type="GO" id="GO:0006935">
    <property type="term" value="P:chemotaxis"/>
    <property type="evidence" value="ECO:0007669"/>
    <property type="project" value="UniProtKB-ARBA"/>
</dbReference>
<keyword evidence="5" id="KW-0812">Transmembrane</keyword>
<feature type="domain" description="Methyl-accepting transducer" evidence="6">
    <location>
        <begin position="544"/>
        <end position="780"/>
    </location>
</feature>
<dbReference type="Gene3D" id="1.10.287.950">
    <property type="entry name" value="Methyl-accepting chemotaxis protein"/>
    <property type="match status" value="1"/>
</dbReference>